<evidence type="ECO:0000313" key="2">
    <source>
        <dbReference type="EMBL" id="PKY62077.1"/>
    </source>
</evidence>
<organism evidence="2 3">
    <name type="scientific">Rhizophagus irregularis</name>
    <dbReference type="NCBI Taxonomy" id="588596"/>
    <lineage>
        <taxon>Eukaryota</taxon>
        <taxon>Fungi</taxon>
        <taxon>Fungi incertae sedis</taxon>
        <taxon>Mucoromycota</taxon>
        <taxon>Glomeromycotina</taxon>
        <taxon>Glomeromycetes</taxon>
        <taxon>Glomerales</taxon>
        <taxon>Glomeraceae</taxon>
        <taxon>Rhizophagus</taxon>
    </lineage>
</organism>
<dbReference type="EMBL" id="LLXI01006367">
    <property type="protein sequence ID" value="PKY62077.1"/>
    <property type="molecule type" value="Genomic_DNA"/>
</dbReference>
<accession>A0A2I1HT98</accession>
<evidence type="ECO:0000256" key="1">
    <source>
        <dbReference type="SAM" id="MobiDB-lite"/>
    </source>
</evidence>
<reference evidence="2 3" key="1">
    <citation type="submission" date="2015-10" db="EMBL/GenBank/DDBJ databases">
        <title>Genome analyses suggest a sexual origin of heterokaryosis in a supposedly ancient asexual fungus.</title>
        <authorList>
            <person name="Ropars J."/>
            <person name="Sedzielewska K."/>
            <person name="Noel J."/>
            <person name="Charron P."/>
            <person name="Farinelli L."/>
            <person name="Marton T."/>
            <person name="Kruger M."/>
            <person name="Pelin A."/>
            <person name="Brachmann A."/>
            <person name="Corradi N."/>
        </authorList>
    </citation>
    <scope>NUCLEOTIDE SEQUENCE [LARGE SCALE GENOMIC DNA]</scope>
    <source>
        <strain evidence="2 3">A4</strain>
    </source>
</reference>
<sequence>MYKGVVSYFKYRDSIVNVDYKKDNFTEKKEANLQIRVLENTDHRKFSPSKKKVNANDKNESERFENIVEPDKANKTIS</sequence>
<evidence type="ECO:0000313" key="3">
    <source>
        <dbReference type="Proteomes" id="UP000234323"/>
    </source>
</evidence>
<feature type="compositionally biased region" description="Basic and acidic residues" evidence="1">
    <location>
        <begin position="54"/>
        <end position="78"/>
    </location>
</feature>
<keyword evidence="3" id="KW-1185">Reference proteome</keyword>
<feature type="region of interest" description="Disordered" evidence="1">
    <location>
        <begin position="44"/>
        <end position="78"/>
    </location>
</feature>
<name>A0A2I1HT98_9GLOM</name>
<dbReference type="Proteomes" id="UP000234323">
    <property type="component" value="Unassembled WGS sequence"/>
</dbReference>
<dbReference type="AlphaFoldDB" id="A0A2I1HT98"/>
<comment type="caution">
    <text evidence="2">The sequence shown here is derived from an EMBL/GenBank/DDBJ whole genome shotgun (WGS) entry which is preliminary data.</text>
</comment>
<protein>
    <submittedName>
        <fullName evidence="2">Uncharacterized protein</fullName>
    </submittedName>
</protein>
<gene>
    <name evidence="2" type="ORF">RhiirA4_487941</name>
</gene>
<proteinExistence type="predicted"/>